<feature type="domain" description="HTH marR-type" evidence="1">
    <location>
        <begin position="1"/>
        <end position="147"/>
    </location>
</feature>
<comment type="caution">
    <text evidence="2">The sequence shown here is derived from an EMBL/GenBank/DDBJ whole genome shotgun (WGS) entry which is preliminary data.</text>
</comment>
<reference evidence="2 3" key="1">
    <citation type="submission" date="2019-06" db="EMBL/GenBank/DDBJ databases">
        <title>Sequencing the genomes of 1000 actinobacteria strains.</title>
        <authorList>
            <person name="Klenk H.-P."/>
        </authorList>
    </citation>
    <scope>NUCLEOTIDE SEQUENCE [LARGE SCALE GENOMIC DNA]</scope>
    <source>
        <strain evidence="2 3">DSM 44826</strain>
    </source>
</reference>
<dbReference type="Pfam" id="PF12802">
    <property type="entry name" value="MarR_2"/>
    <property type="match status" value="1"/>
</dbReference>
<dbReference type="RefSeq" id="WP_145906596.1">
    <property type="nucleotide sequence ID" value="NZ_BAAAMZ010000014.1"/>
</dbReference>
<keyword evidence="2" id="KW-0238">DNA-binding</keyword>
<dbReference type="InterPro" id="IPR036390">
    <property type="entry name" value="WH_DNA-bd_sf"/>
</dbReference>
<dbReference type="PANTHER" id="PTHR33164:SF99">
    <property type="entry name" value="MARR FAMILY REGULATORY PROTEIN"/>
    <property type="match status" value="1"/>
</dbReference>
<dbReference type="PROSITE" id="PS50995">
    <property type="entry name" value="HTH_MARR_2"/>
    <property type="match status" value="1"/>
</dbReference>
<dbReference type="Proteomes" id="UP000317940">
    <property type="component" value="Unassembled WGS sequence"/>
</dbReference>
<dbReference type="PANTHER" id="PTHR33164">
    <property type="entry name" value="TRANSCRIPTIONAL REGULATOR, MARR FAMILY"/>
    <property type="match status" value="1"/>
</dbReference>
<organism evidence="2 3">
    <name type="scientific">Kitasatospora viridis</name>
    <dbReference type="NCBI Taxonomy" id="281105"/>
    <lineage>
        <taxon>Bacteria</taxon>
        <taxon>Bacillati</taxon>
        <taxon>Actinomycetota</taxon>
        <taxon>Actinomycetes</taxon>
        <taxon>Kitasatosporales</taxon>
        <taxon>Streptomycetaceae</taxon>
        <taxon>Kitasatospora</taxon>
    </lineage>
</organism>
<dbReference type="InterPro" id="IPR000835">
    <property type="entry name" value="HTH_MarR-typ"/>
</dbReference>
<dbReference type="EMBL" id="VIWT01000001">
    <property type="protein sequence ID" value="TWG00501.1"/>
    <property type="molecule type" value="Genomic_DNA"/>
</dbReference>
<evidence type="ECO:0000313" key="3">
    <source>
        <dbReference type="Proteomes" id="UP000317940"/>
    </source>
</evidence>
<dbReference type="GO" id="GO:0006950">
    <property type="term" value="P:response to stress"/>
    <property type="evidence" value="ECO:0007669"/>
    <property type="project" value="TreeGrafter"/>
</dbReference>
<dbReference type="GO" id="GO:0003700">
    <property type="term" value="F:DNA-binding transcription factor activity"/>
    <property type="evidence" value="ECO:0007669"/>
    <property type="project" value="InterPro"/>
</dbReference>
<proteinExistence type="predicted"/>
<dbReference type="InterPro" id="IPR039422">
    <property type="entry name" value="MarR/SlyA-like"/>
</dbReference>
<name>A0A561UMA4_9ACTN</name>
<dbReference type="GO" id="GO:0003677">
    <property type="term" value="F:DNA binding"/>
    <property type="evidence" value="ECO:0007669"/>
    <property type="project" value="UniProtKB-KW"/>
</dbReference>
<dbReference type="SUPFAM" id="SSF46785">
    <property type="entry name" value="Winged helix' DNA-binding domain"/>
    <property type="match status" value="1"/>
</dbReference>
<dbReference type="InterPro" id="IPR036388">
    <property type="entry name" value="WH-like_DNA-bd_sf"/>
</dbReference>
<dbReference type="SMART" id="SM00347">
    <property type="entry name" value="HTH_MARR"/>
    <property type="match status" value="1"/>
</dbReference>
<gene>
    <name evidence="2" type="ORF">FHX73_114380</name>
</gene>
<accession>A0A561UMA4</accession>
<evidence type="ECO:0000259" key="1">
    <source>
        <dbReference type="PROSITE" id="PS50995"/>
    </source>
</evidence>
<dbReference type="AlphaFoldDB" id="A0A561UMA4"/>
<keyword evidence="3" id="KW-1185">Reference proteome</keyword>
<dbReference type="Gene3D" id="1.10.10.10">
    <property type="entry name" value="Winged helix-like DNA-binding domain superfamily/Winged helix DNA-binding domain"/>
    <property type="match status" value="1"/>
</dbReference>
<dbReference type="OrthoDB" id="8635520at2"/>
<sequence length="163" mass="18038">MSGPRWLNETEMQAWTGFLETYDLLSRLVDRQLREDGGVTQVQYEILTRINEGPNRRRRMTELADLMVCSRSGLTYQVGQLVKAGLLVRETDSSDERGVLAILTDAGAALLEGAAPGHLQTVRDGFIDVLTEEQVGQLAEIMDATRRHLRGISGLCYGSGSQK</sequence>
<protein>
    <submittedName>
        <fullName evidence="2">DNA-binding MarR family transcriptional regulator</fullName>
    </submittedName>
</protein>
<evidence type="ECO:0000313" key="2">
    <source>
        <dbReference type="EMBL" id="TWG00501.1"/>
    </source>
</evidence>